<comment type="caution">
    <text evidence="10">The sequence shown here is derived from an EMBL/GenBank/DDBJ whole genome shotgun (WGS) entry which is preliminary data.</text>
</comment>
<dbReference type="Proteomes" id="UP001651880">
    <property type="component" value="Unassembled WGS sequence"/>
</dbReference>
<feature type="domain" description="Phosphotransferase system EIIC" evidence="9">
    <location>
        <begin position="1"/>
        <end position="325"/>
    </location>
</feature>
<feature type="transmembrane region" description="Helical" evidence="8">
    <location>
        <begin position="79"/>
        <end position="97"/>
    </location>
</feature>
<evidence type="ECO:0000313" key="10">
    <source>
        <dbReference type="EMBL" id="MCQ1531317.1"/>
    </source>
</evidence>
<feature type="transmembrane region" description="Helical" evidence="8">
    <location>
        <begin position="185"/>
        <end position="206"/>
    </location>
</feature>
<reference evidence="10 11" key="1">
    <citation type="submission" date="2021-10" db="EMBL/GenBank/DDBJ databases">
        <title>Lutispora strain m25 sp. nov., a thermophilic, non-spore-forming bacterium isolated from a lab-scale methanogenic bioreactor digesting anaerobic sludge.</title>
        <authorList>
            <person name="El Houari A."/>
            <person name="Mcdonald J."/>
        </authorList>
    </citation>
    <scope>NUCLEOTIDE SEQUENCE [LARGE SCALE GENOMIC DNA]</scope>
    <source>
        <strain evidence="11">m25</strain>
    </source>
</reference>
<sequence length="327" mass="33050">MALGLFSSLIVGLILDQIGSKLGISILVDLGRVAKFLMGPAIGIAVAYGRKAPALAVFSSAVTGALGAGTVFLNAANQYGIRVGEPMGAFIAALVGVEVGKLISGKTKVDIVLVPSSVIIAGGIAGKYISPVVSAIMTALGSIINTATVMNPIPMGILVSAIMGVVLTLPISSAALAIALGLKGLAAGAATVGCCTQMVGFAVASYRENKLGGLIAQGLGTSMLQMPNIIRNPMIWIPPTLASAILGPLSTTLFKMENVPEGAGMGTSGLVGQFGTFAAMSGTNGGAVILLKILILQVLLPAALTLIISEFMRKKGYIKNGDMKLDL</sequence>
<organism evidence="10 11">
    <name type="scientific">Lutispora saccharofermentans</name>
    <dbReference type="NCBI Taxonomy" id="3024236"/>
    <lineage>
        <taxon>Bacteria</taxon>
        <taxon>Bacillati</taxon>
        <taxon>Bacillota</taxon>
        <taxon>Clostridia</taxon>
        <taxon>Lutisporales</taxon>
        <taxon>Lutisporaceae</taxon>
        <taxon>Lutispora</taxon>
    </lineage>
</organism>
<dbReference type="InterPro" id="IPR003352">
    <property type="entry name" value="PTS_EIIC"/>
</dbReference>
<evidence type="ECO:0000256" key="3">
    <source>
        <dbReference type="ARBA" id="ARBA00022475"/>
    </source>
</evidence>
<evidence type="ECO:0000256" key="5">
    <source>
        <dbReference type="ARBA" id="ARBA00022692"/>
    </source>
</evidence>
<evidence type="ECO:0000256" key="4">
    <source>
        <dbReference type="ARBA" id="ARBA00022597"/>
    </source>
</evidence>
<feature type="transmembrane region" description="Helical" evidence="8">
    <location>
        <begin position="157"/>
        <end position="179"/>
    </location>
</feature>
<dbReference type="RefSeq" id="WP_408615796.1">
    <property type="nucleotide sequence ID" value="NZ_JAJEKE010000021.1"/>
</dbReference>
<comment type="subcellular location">
    <subcellularLocation>
        <location evidence="1">Cell membrane</location>
        <topology evidence="1">Multi-pass membrane protein</topology>
    </subcellularLocation>
</comment>
<evidence type="ECO:0000256" key="1">
    <source>
        <dbReference type="ARBA" id="ARBA00004651"/>
    </source>
</evidence>
<evidence type="ECO:0000256" key="6">
    <source>
        <dbReference type="ARBA" id="ARBA00022989"/>
    </source>
</evidence>
<keyword evidence="4 10" id="KW-0762">Sugar transport</keyword>
<keyword evidence="3" id="KW-1003">Cell membrane</keyword>
<feature type="transmembrane region" description="Helical" evidence="8">
    <location>
        <begin position="30"/>
        <end position="48"/>
    </location>
</feature>
<keyword evidence="5 8" id="KW-0812">Transmembrane</keyword>
<keyword evidence="11" id="KW-1185">Reference proteome</keyword>
<keyword evidence="6 8" id="KW-1133">Transmembrane helix</keyword>
<name>A0ABT1NJ75_9FIRM</name>
<evidence type="ECO:0000256" key="2">
    <source>
        <dbReference type="ARBA" id="ARBA00022448"/>
    </source>
</evidence>
<evidence type="ECO:0000259" key="9">
    <source>
        <dbReference type="Pfam" id="PF13303"/>
    </source>
</evidence>
<dbReference type="Pfam" id="PF13303">
    <property type="entry name" value="PTS_EIIC_2"/>
    <property type="match status" value="1"/>
</dbReference>
<protein>
    <submittedName>
        <fullName evidence="10">PTS sugar transporter subunit IIC</fullName>
    </submittedName>
</protein>
<keyword evidence="2" id="KW-0813">Transport</keyword>
<feature type="transmembrane region" description="Helical" evidence="8">
    <location>
        <begin position="55"/>
        <end position="73"/>
    </location>
</feature>
<evidence type="ECO:0000256" key="8">
    <source>
        <dbReference type="SAM" id="Phobius"/>
    </source>
</evidence>
<feature type="transmembrane region" description="Helical" evidence="8">
    <location>
        <begin position="289"/>
        <end position="309"/>
    </location>
</feature>
<evidence type="ECO:0000313" key="11">
    <source>
        <dbReference type="Proteomes" id="UP001651880"/>
    </source>
</evidence>
<dbReference type="EMBL" id="JAJEKE010000021">
    <property type="protein sequence ID" value="MCQ1531317.1"/>
    <property type="molecule type" value="Genomic_DNA"/>
</dbReference>
<evidence type="ECO:0000256" key="7">
    <source>
        <dbReference type="ARBA" id="ARBA00023136"/>
    </source>
</evidence>
<keyword evidence="7 8" id="KW-0472">Membrane</keyword>
<accession>A0ABT1NJ75</accession>
<gene>
    <name evidence="10" type="ORF">LJD61_17470</name>
</gene>
<proteinExistence type="predicted"/>